<evidence type="ECO:0000256" key="10">
    <source>
        <dbReference type="ARBA" id="ARBA00033467"/>
    </source>
</evidence>
<keyword evidence="9" id="KW-0472">Membrane</keyword>
<protein>
    <recommendedName>
        <fullName evidence="5">Sigma non-opioid intracellular receptor 1</fullName>
    </recommendedName>
    <alternativeName>
        <fullName evidence="10">Sigma 1-type opioid receptor</fullName>
    </alternativeName>
</protein>
<dbReference type="GO" id="GO:0005789">
    <property type="term" value="C:endoplasmic reticulum membrane"/>
    <property type="evidence" value="ECO:0007669"/>
    <property type="project" value="UniProtKB-SubCell"/>
</dbReference>
<evidence type="ECO:0000256" key="6">
    <source>
        <dbReference type="ARBA" id="ARBA00022692"/>
    </source>
</evidence>
<evidence type="ECO:0000256" key="1">
    <source>
        <dbReference type="ARBA" id="ARBA00004540"/>
    </source>
</evidence>
<evidence type="ECO:0000313" key="13">
    <source>
        <dbReference type="WBParaSite" id="SSTP_0001179000.1"/>
    </source>
</evidence>
<sequence>MAFILSRIIRLILLVFVVYQITQYMLHSKTYSFPAARYKKIALDASKMKNGLSAANNFVSNMKALSPRNSLRDSYWIPFSAGGLNLNAQFVSTLFTEFSVVFHAPLKTSGRSGIHWSNTSCSVLSGSVYRSKDILNGGFKEIFRQGEDFRHAQFEGAIYEFSEDTFVACYGRGVIPLSGVYPTIGGLLNFDPISVGKLFITYVRGMSDSYLYYVQSIFNQVKNSITRTEL</sequence>
<evidence type="ECO:0000313" key="12">
    <source>
        <dbReference type="Proteomes" id="UP000035681"/>
    </source>
</evidence>
<keyword evidence="7" id="KW-0256">Endoplasmic reticulum</keyword>
<dbReference type="AlphaFoldDB" id="A0A0K0EQQ9"/>
<evidence type="ECO:0000256" key="5">
    <source>
        <dbReference type="ARBA" id="ARBA00020208"/>
    </source>
</evidence>
<dbReference type="Proteomes" id="UP000035681">
    <property type="component" value="Unplaced"/>
</dbReference>
<evidence type="ECO:0000256" key="4">
    <source>
        <dbReference type="ARBA" id="ARBA00007141"/>
    </source>
</evidence>
<evidence type="ECO:0000256" key="8">
    <source>
        <dbReference type="ARBA" id="ARBA00022989"/>
    </source>
</evidence>
<dbReference type="STRING" id="6248.A0A0K0EQQ9"/>
<dbReference type="Pfam" id="PF04622">
    <property type="entry name" value="ERG2_Sigma1R"/>
    <property type="match status" value="1"/>
</dbReference>
<evidence type="ECO:0000256" key="2">
    <source>
        <dbReference type="ARBA" id="ARBA00004586"/>
    </source>
</evidence>
<keyword evidence="6" id="KW-0812">Transmembrane</keyword>
<accession>A0A0K0EQQ9</accession>
<proteinExistence type="inferred from homology"/>
<dbReference type="WBParaSite" id="TCONS_00002425.p1">
    <property type="protein sequence ID" value="TCONS_00002425.p1"/>
    <property type="gene ID" value="XLOC_002275"/>
</dbReference>
<evidence type="ECO:0000256" key="9">
    <source>
        <dbReference type="ARBA" id="ARBA00023136"/>
    </source>
</evidence>
<dbReference type="PANTHER" id="PTHR10868">
    <property type="entry name" value="SIGMA 1-TYPE OPIOID RECEPTOR-RELATED"/>
    <property type="match status" value="1"/>
</dbReference>
<dbReference type="InterPro" id="IPR006716">
    <property type="entry name" value="ERG2_sigma1_rcpt-like"/>
</dbReference>
<organism evidence="13">
    <name type="scientific">Strongyloides stercoralis</name>
    <name type="common">Threadworm</name>
    <dbReference type="NCBI Taxonomy" id="6248"/>
    <lineage>
        <taxon>Eukaryota</taxon>
        <taxon>Metazoa</taxon>
        <taxon>Ecdysozoa</taxon>
        <taxon>Nematoda</taxon>
        <taxon>Chromadorea</taxon>
        <taxon>Rhabditida</taxon>
        <taxon>Tylenchina</taxon>
        <taxon>Panagrolaimomorpha</taxon>
        <taxon>Strongyloidoidea</taxon>
        <taxon>Strongyloididae</taxon>
        <taxon>Strongyloides</taxon>
    </lineage>
</organism>
<dbReference type="WBParaSite" id="SSTP_0001179000.1">
    <property type="protein sequence ID" value="SSTP_0001179000.1"/>
    <property type="gene ID" value="SSTP_0001179000"/>
</dbReference>
<evidence type="ECO:0000256" key="7">
    <source>
        <dbReference type="ARBA" id="ARBA00022824"/>
    </source>
</evidence>
<dbReference type="GO" id="GO:0005640">
    <property type="term" value="C:nuclear outer membrane"/>
    <property type="evidence" value="ECO:0007669"/>
    <property type="project" value="UniProtKB-SubCell"/>
</dbReference>
<comment type="similarity">
    <text evidence="4 11">Belongs to the ERG2 family.</text>
</comment>
<comment type="subcellular location">
    <subcellularLocation>
        <location evidence="2">Endoplasmic reticulum membrane</location>
    </subcellularLocation>
    <subcellularLocation>
        <location evidence="1">Nucleus inner membrane</location>
    </subcellularLocation>
    <subcellularLocation>
        <location evidence="3">Nucleus outer membrane</location>
    </subcellularLocation>
</comment>
<dbReference type="PANTHER" id="PTHR10868:SF1">
    <property type="entry name" value="SIGMA NON-OPIOID INTRACELLULAR RECEPTOR 1"/>
    <property type="match status" value="1"/>
</dbReference>
<reference evidence="13" key="1">
    <citation type="submission" date="2015-08" db="UniProtKB">
        <authorList>
            <consortium name="WormBaseParasite"/>
        </authorList>
    </citation>
    <scope>IDENTIFICATION</scope>
</reference>
<evidence type="ECO:0000256" key="3">
    <source>
        <dbReference type="ARBA" id="ARBA00004649"/>
    </source>
</evidence>
<dbReference type="GO" id="GO:0005637">
    <property type="term" value="C:nuclear inner membrane"/>
    <property type="evidence" value="ECO:0007669"/>
    <property type="project" value="UniProtKB-SubCell"/>
</dbReference>
<evidence type="ECO:0000256" key="11">
    <source>
        <dbReference type="RuleBase" id="RU368083"/>
    </source>
</evidence>
<keyword evidence="8" id="KW-1133">Transmembrane helix</keyword>
<name>A0A0K0EQQ9_STRER</name>
<keyword evidence="12" id="KW-1185">Reference proteome</keyword>